<accession>A0A8H6MYF1</accession>
<dbReference type="EMBL" id="WIGN01000059">
    <property type="protein sequence ID" value="KAF6812806.1"/>
    <property type="molecule type" value="Genomic_DNA"/>
</dbReference>
<gene>
    <name evidence="1" type="ORF">CSOJ01_04962</name>
</gene>
<reference evidence="1 2" key="1">
    <citation type="journal article" date="2020" name="Phytopathology">
        <title>Genome Sequence Resources of Colletotrichum truncatum, C. plurivorum, C. musicola, and C. sojae: Four Species Pathogenic to Soybean (Glycine max).</title>
        <authorList>
            <person name="Rogerio F."/>
            <person name="Boufleur T.R."/>
            <person name="Ciampi-Guillardi M."/>
            <person name="Sukno S.A."/>
            <person name="Thon M.R."/>
            <person name="Massola Junior N.S."/>
            <person name="Baroncelli R."/>
        </authorList>
    </citation>
    <scope>NUCLEOTIDE SEQUENCE [LARGE SCALE GENOMIC DNA]</scope>
    <source>
        <strain evidence="1 2">LFN0009</strain>
    </source>
</reference>
<sequence>MWTCNWTASRWVPAANNNQAALLDKLLPDQPRFSRETFFSPAPFPGWAKAKSYRKALLQLSNFAVSLADVEHRGRRAVLSYRRCSLSTNERRASRDIQLHPDPASSGSMTIGGGELGGFGDFTHRQEGARGRCRLDARGGAALHRNFTWVECSQGPAMREARNLSEDDDIGGHLPHVHEPHIGVPSRTGPQDFGPRRFREAKRIPRAGYGIPPLAEVLSNISMRRGILAASQRTGASSQEAAAYRGENAQYEANRPTVVRSFCSEGLKHVEALCRPTNSMRKIEDAHSAWILGMQDPIGP</sequence>
<dbReference type="Proteomes" id="UP000652219">
    <property type="component" value="Unassembled WGS sequence"/>
</dbReference>
<comment type="caution">
    <text evidence="1">The sequence shown here is derived from an EMBL/GenBank/DDBJ whole genome shotgun (WGS) entry which is preliminary data.</text>
</comment>
<proteinExistence type="predicted"/>
<name>A0A8H6MYF1_9PEZI</name>
<evidence type="ECO:0000313" key="1">
    <source>
        <dbReference type="EMBL" id="KAF6812806.1"/>
    </source>
</evidence>
<evidence type="ECO:0000313" key="2">
    <source>
        <dbReference type="Proteomes" id="UP000652219"/>
    </source>
</evidence>
<protein>
    <submittedName>
        <fullName evidence="1">Uncharacterized protein</fullName>
    </submittedName>
</protein>
<keyword evidence="2" id="KW-1185">Reference proteome</keyword>
<organism evidence="1 2">
    <name type="scientific">Colletotrichum sojae</name>
    <dbReference type="NCBI Taxonomy" id="2175907"/>
    <lineage>
        <taxon>Eukaryota</taxon>
        <taxon>Fungi</taxon>
        <taxon>Dikarya</taxon>
        <taxon>Ascomycota</taxon>
        <taxon>Pezizomycotina</taxon>
        <taxon>Sordariomycetes</taxon>
        <taxon>Hypocreomycetidae</taxon>
        <taxon>Glomerellales</taxon>
        <taxon>Glomerellaceae</taxon>
        <taxon>Colletotrichum</taxon>
        <taxon>Colletotrichum orchidearum species complex</taxon>
    </lineage>
</organism>
<dbReference type="AlphaFoldDB" id="A0A8H6MYF1"/>